<name>A0A8J2YVW0_9PROT</name>
<keyword evidence="5" id="KW-1185">Reference proteome</keyword>
<dbReference type="GO" id="GO:0006004">
    <property type="term" value="P:fucose metabolic process"/>
    <property type="evidence" value="ECO:0007669"/>
    <property type="project" value="TreeGrafter"/>
</dbReference>
<evidence type="ECO:0000256" key="2">
    <source>
        <dbReference type="ARBA" id="ARBA00023235"/>
    </source>
</evidence>
<dbReference type="Proteomes" id="UP000646365">
    <property type="component" value="Unassembled WGS sequence"/>
</dbReference>
<dbReference type="GO" id="GO:0036373">
    <property type="term" value="F:L-fucose mutarotase activity"/>
    <property type="evidence" value="ECO:0007669"/>
    <property type="project" value="UniProtKB-EC"/>
</dbReference>
<gene>
    <name evidence="4" type="ORF">GCM10011611_39230</name>
</gene>
<dbReference type="Pfam" id="PF05025">
    <property type="entry name" value="RbsD_FucU"/>
    <property type="match status" value="1"/>
</dbReference>
<evidence type="ECO:0000313" key="4">
    <source>
        <dbReference type="EMBL" id="GGF29323.1"/>
    </source>
</evidence>
<dbReference type="GO" id="GO:0062193">
    <property type="term" value="F:D-ribose pyranase activity"/>
    <property type="evidence" value="ECO:0007669"/>
    <property type="project" value="UniProtKB-EC"/>
</dbReference>
<reference evidence="4" key="1">
    <citation type="journal article" date="2014" name="Int. J. Syst. Evol. Microbiol.">
        <title>Complete genome sequence of Corynebacterium casei LMG S-19264T (=DSM 44701T), isolated from a smear-ripened cheese.</title>
        <authorList>
            <consortium name="US DOE Joint Genome Institute (JGI-PGF)"/>
            <person name="Walter F."/>
            <person name="Albersmeier A."/>
            <person name="Kalinowski J."/>
            <person name="Ruckert C."/>
        </authorList>
    </citation>
    <scope>NUCLEOTIDE SEQUENCE</scope>
    <source>
        <strain evidence="4">CGMCC 1.15725</strain>
    </source>
</reference>
<dbReference type="GO" id="GO:0042806">
    <property type="term" value="F:fucose binding"/>
    <property type="evidence" value="ECO:0007669"/>
    <property type="project" value="TreeGrafter"/>
</dbReference>
<comment type="catalytic activity">
    <reaction evidence="3">
        <text>alpha-L-fucose = beta-L-fucose</text>
        <dbReference type="Rhea" id="RHEA:25580"/>
        <dbReference type="ChEBI" id="CHEBI:42548"/>
        <dbReference type="ChEBI" id="CHEBI:42589"/>
        <dbReference type="EC" id="5.1.3.29"/>
    </reaction>
</comment>
<dbReference type="SUPFAM" id="SSF102546">
    <property type="entry name" value="RbsD-like"/>
    <property type="match status" value="1"/>
</dbReference>
<comment type="caution">
    <text evidence="4">The sequence shown here is derived from an EMBL/GenBank/DDBJ whole genome shotgun (WGS) entry which is preliminary data.</text>
</comment>
<evidence type="ECO:0000313" key="5">
    <source>
        <dbReference type="Proteomes" id="UP000646365"/>
    </source>
</evidence>
<keyword evidence="2" id="KW-0413">Isomerase</keyword>
<comment type="catalytic activity">
    <reaction evidence="1">
        <text>beta-D-ribopyranose = beta-D-ribofuranose</text>
        <dbReference type="Rhea" id="RHEA:25432"/>
        <dbReference type="ChEBI" id="CHEBI:27476"/>
        <dbReference type="ChEBI" id="CHEBI:47002"/>
        <dbReference type="EC" id="5.4.99.62"/>
    </reaction>
</comment>
<dbReference type="PANTHER" id="PTHR31690">
    <property type="entry name" value="FUCOSE MUTAROTASE"/>
    <property type="match status" value="1"/>
</dbReference>
<dbReference type="RefSeq" id="WP_189048864.1">
    <property type="nucleotide sequence ID" value="NZ_BMJQ01000010.1"/>
</dbReference>
<dbReference type="InterPro" id="IPR050443">
    <property type="entry name" value="RbsD/FucU_mutarotase"/>
</dbReference>
<dbReference type="Gene3D" id="3.40.1650.10">
    <property type="entry name" value="RbsD-like domain"/>
    <property type="match status" value="1"/>
</dbReference>
<sequence>MLLGLDPLLTPDLLHALASMGHGDEIALVDANFPAAAFARRLIRLDGVDGNALLSAVLSVLPLDNFVERPVSTMQVVGEPDAIPPTVADYLEILGAAGSTTPIDPLDRFDFYDRAQNAYAIVITGERRPYGNILLRKGVVFD</sequence>
<organism evidence="4 5">
    <name type="scientific">Aliidongia dinghuensis</name>
    <dbReference type="NCBI Taxonomy" id="1867774"/>
    <lineage>
        <taxon>Bacteria</taxon>
        <taxon>Pseudomonadati</taxon>
        <taxon>Pseudomonadota</taxon>
        <taxon>Alphaproteobacteria</taxon>
        <taxon>Rhodospirillales</taxon>
        <taxon>Dongiaceae</taxon>
        <taxon>Aliidongia</taxon>
    </lineage>
</organism>
<dbReference type="InterPro" id="IPR007721">
    <property type="entry name" value="RbsD_FucU"/>
</dbReference>
<dbReference type="AlphaFoldDB" id="A0A8J2YVW0"/>
<dbReference type="InterPro" id="IPR023750">
    <property type="entry name" value="RbsD-like_sf"/>
</dbReference>
<evidence type="ECO:0000256" key="3">
    <source>
        <dbReference type="ARBA" id="ARBA00036324"/>
    </source>
</evidence>
<reference evidence="4" key="2">
    <citation type="submission" date="2020-09" db="EMBL/GenBank/DDBJ databases">
        <authorList>
            <person name="Sun Q."/>
            <person name="Zhou Y."/>
        </authorList>
    </citation>
    <scope>NUCLEOTIDE SEQUENCE</scope>
    <source>
        <strain evidence="4">CGMCC 1.15725</strain>
    </source>
</reference>
<proteinExistence type="predicted"/>
<accession>A0A8J2YVW0</accession>
<dbReference type="EMBL" id="BMJQ01000010">
    <property type="protein sequence ID" value="GGF29323.1"/>
    <property type="molecule type" value="Genomic_DNA"/>
</dbReference>
<protein>
    <submittedName>
        <fullName evidence="4">Transporter</fullName>
    </submittedName>
</protein>
<dbReference type="PANTHER" id="PTHR31690:SF4">
    <property type="entry name" value="FUCOSE MUTAROTASE"/>
    <property type="match status" value="1"/>
</dbReference>
<evidence type="ECO:0000256" key="1">
    <source>
        <dbReference type="ARBA" id="ARBA00000223"/>
    </source>
</evidence>